<dbReference type="KEGG" id="vei:Veis_3115"/>
<gene>
    <name evidence="3" type="ordered locus">Veis_3115</name>
</gene>
<feature type="domain" description="Beta-ketoacyl-[acyl-carrier-protein] synthase III C-terminal" evidence="2">
    <location>
        <begin position="127"/>
        <end position="202"/>
    </location>
</feature>
<dbReference type="Proteomes" id="UP000000374">
    <property type="component" value="Chromosome"/>
</dbReference>
<dbReference type="EMBL" id="CP000542">
    <property type="protein sequence ID" value="ABM58846.1"/>
    <property type="molecule type" value="Genomic_DNA"/>
</dbReference>
<dbReference type="Pfam" id="PF08541">
    <property type="entry name" value="ACP_syn_III_C"/>
    <property type="match status" value="1"/>
</dbReference>
<keyword evidence="1" id="KW-0808">Transferase</keyword>
<dbReference type="AlphaFoldDB" id="A1WMI9"/>
<proteinExistence type="predicted"/>
<evidence type="ECO:0000313" key="3">
    <source>
        <dbReference type="EMBL" id="ABM58846.1"/>
    </source>
</evidence>
<evidence type="ECO:0000313" key="4">
    <source>
        <dbReference type="Proteomes" id="UP000000374"/>
    </source>
</evidence>
<organism evidence="3 4">
    <name type="scientific">Verminephrobacter eiseniae (strain EF01-2)</name>
    <dbReference type="NCBI Taxonomy" id="391735"/>
    <lineage>
        <taxon>Bacteria</taxon>
        <taxon>Pseudomonadati</taxon>
        <taxon>Pseudomonadota</taxon>
        <taxon>Betaproteobacteria</taxon>
        <taxon>Burkholderiales</taxon>
        <taxon>Comamonadaceae</taxon>
        <taxon>Verminephrobacter</taxon>
    </lineage>
</organism>
<reference evidence="4" key="1">
    <citation type="submission" date="2006-12" db="EMBL/GenBank/DDBJ databases">
        <title>Complete sequence of chromosome 1 of Verminephrobacter eiseniae EF01-2.</title>
        <authorList>
            <person name="Copeland A."/>
            <person name="Lucas S."/>
            <person name="Lapidus A."/>
            <person name="Barry K."/>
            <person name="Detter J.C."/>
            <person name="Glavina del Rio T."/>
            <person name="Dalin E."/>
            <person name="Tice H."/>
            <person name="Pitluck S."/>
            <person name="Chertkov O."/>
            <person name="Brettin T."/>
            <person name="Bruce D."/>
            <person name="Han C."/>
            <person name="Tapia R."/>
            <person name="Gilna P."/>
            <person name="Schmutz J."/>
            <person name="Larimer F."/>
            <person name="Land M."/>
            <person name="Hauser L."/>
            <person name="Kyrpides N."/>
            <person name="Kim E."/>
            <person name="Stahl D."/>
            <person name="Richardson P."/>
        </authorList>
    </citation>
    <scope>NUCLEOTIDE SEQUENCE [LARGE SCALE GENOMIC DNA]</scope>
    <source>
        <strain evidence="4">EF01-2</strain>
    </source>
</reference>
<dbReference type="SUPFAM" id="SSF53901">
    <property type="entry name" value="Thiolase-like"/>
    <property type="match status" value="1"/>
</dbReference>
<name>A1WMI9_VEREI</name>
<protein>
    <submittedName>
        <fullName evidence="3">3-Oxoacyl-(Acyl-carrier-protein (ACP)) synthase III C terminal domain protein</fullName>
    </submittedName>
</protein>
<accession>A1WMI9</accession>
<dbReference type="HOGENOM" id="CLU_1277182_0_0_4"/>
<sequence>MKSQPLSGWDFFCPFPLCWRGFAPRPLEHAPPEVAVPGALSAVFLSLFDRHPPHVPRLMRNGSSVLSDLAVAFLVDASSARGLEVGTVVSLSSHRLAAVAFAVEQHPVLYVQETRRCLRRLGEQFRERAGFALHEADHVVVESFRPKAFALMADELGIDPARLRRDARSAFGHAGAADPLLTLEAMSGQGLLHQGQSVVMINSVAWAWSATELRAA</sequence>
<dbReference type="GO" id="GO:0016746">
    <property type="term" value="F:acyltransferase activity"/>
    <property type="evidence" value="ECO:0007669"/>
    <property type="project" value="UniProtKB-KW"/>
</dbReference>
<dbReference type="InterPro" id="IPR013747">
    <property type="entry name" value="ACP_syn_III_C"/>
</dbReference>
<keyword evidence="4" id="KW-1185">Reference proteome</keyword>
<evidence type="ECO:0000256" key="1">
    <source>
        <dbReference type="ARBA" id="ARBA00022679"/>
    </source>
</evidence>
<dbReference type="InterPro" id="IPR016039">
    <property type="entry name" value="Thiolase-like"/>
</dbReference>
<dbReference type="Gene3D" id="3.40.47.10">
    <property type="match status" value="1"/>
</dbReference>
<evidence type="ECO:0000259" key="2">
    <source>
        <dbReference type="Pfam" id="PF08541"/>
    </source>
</evidence>